<name>A0ACC7NYJ3_9BACL</name>
<gene>
    <name evidence="1" type="ORF">ACI1P1_15845</name>
</gene>
<keyword evidence="2" id="KW-1185">Reference proteome</keyword>
<proteinExistence type="predicted"/>
<evidence type="ECO:0000313" key="2">
    <source>
        <dbReference type="Proteomes" id="UP001631969"/>
    </source>
</evidence>
<protein>
    <submittedName>
        <fullName evidence="1">AraC family transcriptional regulator</fullName>
    </submittedName>
</protein>
<comment type="caution">
    <text evidence="1">The sequence shown here is derived from an EMBL/GenBank/DDBJ whole genome shotgun (WGS) entry which is preliminary data.</text>
</comment>
<accession>A0ACC7NYJ3</accession>
<organism evidence="1 2">
    <name type="scientific">Paenibacillus mesotrionivorans</name>
    <dbReference type="NCBI Taxonomy" id="3160968"/>
    <lineage>
        <taxon>Bacteria</taxon>
        <taxon>Bacillati</taxon>
        <taxon>Bacillota</taxon>
        <taxon>Bacilli</taxon>
        <taxon>Bacillales</taxon>
        <taxon>Paenibacillaceae</taxon>
        <taxon>Paenibacillus</taxon>
    </lineage>
</organism>
<dbReference type="EMBL" id="JBJURJ010000010">
    <property type="protein sequence ID" value="MFM9329768.1"/>
    <property type="molecule type" value="Genomic_DNA"/>
</dbReference>
<sequence length="289" mass="33143">MQCLELAIPPLPQLMLIGYGFWKPGQQHFVRSFHVYDMIFVVKGALYMWEDGQQYDIGEGSMLVLEPGRTHGGQRPCEDTTEIYWIHFVHPAPVRTVDSSQIPWSVPVSQRTDFDLAPCSQLMYLPKFAEWHKSDILPYLKRMLELEQTLSPASSLPLQAQFSGLLAELQASARSRSTSRSRLLCDQVILYLQQNLARPFDAKHMEQALHFHFDYLARCLKQHTGMSPLQYLHDLQIKKAKSLLESTGFSVTEIGLQVGIENVNYFIRLFRTRTGMAPGQYRSMRMGMG</sequence>
<evidence type="ECO:0000313" key="1">
    <source>
        <dbReference type="EMBL" id="MFM9329768.1"/>
    </source>
</evidence>
<dbReference type="Proteomes" id="UP001631969">
    <property type="component" value="Unassembled WGS sequence"/>
</dbReference>
<reference evidence="1" key="1">
    <citation type="submission" date="2024-12" db="EMBL/GenBank/DDBJ databases">
        <authorList>
            <person name="Wu N."/>
        </authorList>
    </citation>
    <scope>NUCLEOTIDE SEQUENCE</scope>
    <source>
        <strain evidence="1">P15</strain>
    </source>
</reference>